<evidence type="ECO:0000256" key="2">
    <source>
        <dbReference type="PIRSR" id="PIRSR602401-1"/>
    </source>
</evidence>
<dbReference type="OMA" id="MHNSVME"/>
<evidence type="ECO:0000256" key="5">
    <source>
        <dbReference type="SAM" id="Phobius"/>
    </source>
</evidence>
<dbReference type="OrthoDB" id="2293at2759"/>
<comment type="caution">
    <text evidence="6">The sequence shown here is derived from an EMBL/GenBank/DDBJ whole genome shotgun (WGS) entry which is preliminary data.</text>
</comment>
<proteinExistence type="inferred from homology"/>
<keyword evidence="2 3" id="KW-0349">Heme</keyword>
<evidence type="ECO:0000256" key="1">
    <source>
        <dbReference type="ARBA" id="ARBA00010617"/>
    </source>
</evidence>
<dbReference type="SUPFAM" id="SSF48264">
    <property type="entry name" value="Cytochrome P450"/>
    <property type="match status" value="1"/>
</dbReference>
<feature type="region of interest" description="Disordered" evidence="4">
    <location>
        <begin position="284"/>
        <end position="304"/>
    </location>
</feature>
<dbReference type="InterPro" id="IPR002401">
    <property type="entry name" value="Cyt_P450_E_grp-I"/>
</dbReference>
<keyword evidence="3" id="KW-0560">Oxidoreductase</keyword>
<evidence type="ECO:0000256" key="3">
    <source>
        <dbReference type="RuleBase" id="RU000461"/>
    </source>
</evidence>
<dbReference type="InterPro" id="IPR017972">
    <property type="entry name" value="Cyt_P450_CS"/>
</dbReference>
<keyword evidence="3" id="KW-0503">Monooxygenase</keyword>
<reference evidence="7" key="1">
    <citation type="journal article" date="2019" name="Nat. Commun.">
        <title>Expansion of phycobilisome linker gene families in mesophilic red algae.</title>
        <authorList>
            <person name="Lee J."/>
            <person name="Kim D."/>
            <person name="Bhattacharya D."/>
            <person name="Yoon H.S."/>
        </authorList>
    </citation>
    <scope>NUCLEOTIDE SEQUENCE [LARGE SCALE GENOMIC DNA]</scope>
    <source>
        <strain evidence="7">CCMP 1328</strain>
    </source>
</reference>
<dbReference type="InterPro" id="IPR036396">
    <property type="entry name" value="Cyt_P450_sf"/>
</dbReference>
<evidence type="ECO:0000256" key="4">
    <source>
        <dbReference type="SAM" id="MobiDB-lite"/>
    </source>
</evidence>
<protein>
    <submittedName>
        <fullName evidence="6">11-oxo-beta-amyrin 30-oxidase</fullName>
    </submittedName>
</protein>
<organism evidence="6 7">
    <name type="scientific">Porphyridium purpureum</name>
    <name type="common">Red alga</name>
    <name type="synonym">Porphyridium cruentum</name>
    <dbReference type="NCBI Taxonomy" id="35688"/>
    <lineage>
        <taxon>Eukaryota</taxon>
        <taxon>Rhodophyta</taxon>
        <taxon>Bangiophyceae</taxon>
        <taxon>Porphyridiales</taxon>
        <taxon>Porphyridiaceae</taxon>
        <taxon>Porphyridium</taxon>
    </lineage>
</organism>
<dbReference type="InterPro" id="IPR050196">
    <property type="entry name" value="Cytochrome_P450_Monoox"/>
</dbReference>
<keyword evidence="2 3" id="KW-0408">Iron</keyword>
<dbReference type="PRINTS" id="PR00463">
    <property type="entry name" value="EP450I"/>
</dbReference>
<comment type="similarity">
    <text evidence="1 3">Belongs to the cytochrome P450 family.</text>
</comment>
<name>A0A5J4YN27_PORPP</name>
<accession>A0A5J4YN27</accession>
<evidence type="ECO:0000313" key="7">
    <source>
        <dbReference type="Proteomes" id="UP000324585"/>
    </source>
</evidence>
<dbReference type="Proteomes" id="UP000324585">
    <property type="component" value="Unassembled WGS sequence"/>
</dbReference>
<dbReference type="PROSITE" id="PS00086">
    <property type="entry name" value="CYTOCHROME_P450"/>
    <property type="match status" value="1"/>
</dbReference>
<keyword evidence="5" id="KW-1133">Transmembrane helix</keyword>
<dbReference type="PANTHER" id="PTHR24291">
    <property type="entry name" value="CYTOCHROME P450 FAMILY 4"/>
    <property type="match status" value="1"/>
</dbReference>
<keyword evidence="5" id="KW-0812">Transmembrane</keyword>
<dbReference type="AlphaFoldDB" id="A0A5J4YN27"/>
<dbReference type="GO" id="GO:0020037">
    <property type="term" value="F:heme binding"/>
    <property type="evidence" value="ECO:0007669"/>
    <property type="project" value="InterPro"/>
</dbReference>
<evidence type="ECO:0000313" key="6">
    <source>
        <dbReference type="EMBL" id="KAA8492849.1"/>
    </source>
</evidence>
<keyword evidence="2 3" id="KW-0479">Metal-binding</keyword>
<feature type="transmembrane region" description="Helical" evidence="5">
    <location>
        <begin position="6"/>
        <end position="38"/>
    </location>
</feature>
<dbReference type="Gene3D" id="1.10.630.10">
    <property type="entry name" value="Cytochrome P450"/>
    <property type="match status" value="1"/>
</dbReference>
<dbReference type="GO" id="GO:0016705">
    <property type="term" value="F:oxidoreductase activity, acting on paired donors, with incorporation or reduction of molecular oxygen"/>
    <property type="evidence" value="ECO:0007669"/>
    <property type="project" value="InterPro"/>
</dbReference>
<gene>
    <name evidence="6" type="ORF">FVE85_9121</name>
</gene>
<dbReference type="GO" id="GO:0005506">
    <property type="term" value="F:iron ion binding"/>
    <property type="evidence" value="ECO:0007669"/>
    <property type="project" value="InterPro"/>
</dbReference>
<dbReference type="EMBL" id="VRMN01000008">
    <property type="protein sequence ID" value="KAA8492849.1"/>
    <property type="molecule type" value="Genomic_DNA"/>
</dbReference>
<sequence length="544" mass="60558">MDGMSMLWFGATFAAGCVALLGIGLCVLVAPGLVRLLLRHLQNEKEMAALVKAGVPQLPPTEPVHRYARCHAHVFPLVGVHESTRYLVQMARMLGSEVFVVRFITGAPRVVISSLSGIRHVLFVNLSNYVRAPLARQTLSDLVGESSVILAEGPEHARLRRMVHSMFKASSLLDAAPIFFKLARELVEQWRPACSTEHGAVQHHVEQRMVTFALDAILQYSFNSSAFTDELAAAYSTIFGGDDDPILLMMLERMMFPWLKWTSPTLRRRQKAVRSVRELSRAAVEDRQRQRTASQDVDHESEPQDMLDKLLDAQDPENPSGMNLSQTEVVDQILTNFSAGQATTSVVMSWGLWVLASNAVVQQNVHQHVSELQSSEKYCACTSDSARLELLDQLEYLDWFIYELMRLYLPVPFMTRVTLADDIIDGWLVPKGTTCVTDLAALMLSRDIFGEDVDTFRPERWAPGPANPRALAQREVLSVLPFSIGPHSCLGRRFALFEIKVVLSSVLTAFHISLPAGATSEKEPKRCGFLGSPSNVSLCLSQRN</sequence>
<keyword evidence="5" id="KW-0472">Membrane</keyword>
<keyword evidence="7" id="KW-1185">Reference proteome</keyword>
<dbReference type="GO" id="GO:0004497">
    <property type="term" value="F:monooxygenase activity"/>
    <property type="evidence" value="ECO:0007669"/>
    <property type="project" value="UniProtKB-KW"/>
</dbReference>
<dbReference type="PRINTS" id="PR00385">
    <property type="entry name" value="P450"/>
</dbReference>
<comment type="cofactor">
    <cofactor evidence="2">
        <name>heme</name>
        <dbReference type="ChEBI" id="CHEBI:30413"/>
    </cofactor>
</comment>
<feature type="binding site" description="axial binding residue" evidence="2">
    <location>
        <position position="489"/>
    </location>
    <ligand>
        <name>heme</name>
        <dbReference type="ChEBI" id="CHEBI:30413"/>
    </ligand>
    <ligandPart>
        <name>Fe</name>
        <dbReference type="ChEBI" id="CHEBI:18248"/>
    </ligandPart>
</feature>
<dbReference type="InterPro" id="IPR001128">
    <property type="entry name" value="Cyt_P450"/>
</dbReference>
<dbReference type="Pfam" id="PF00067">
    <property type="entry name" value="p450"/>
    <property type="match status" value="1"/>
</dbReference>
<dbReference type="PANTHER" id="PTHR24291:SF175">
    <property type="entry name" value="CYTOCHROME P450"/>
    <property type="match status" value="1"/>
</dbReference>